<dbReference type="AlphaFoldDB" id="A0A1T4VY16"/>
<dbReference type="STRING" id="1121442.SAMN02745702_01233"/>
<keyword evidence="3" id="KW-1185">Reference proteome</keyword>
<feature type="domain" description="Flagellar hook-length control protein-like C-terminal" evidence="1">
    <location>
        <begin position="490"/>
        <end position="569"/>
    </location>
</feature>
<name>A0A1T4VY16_9BACT</name>
<dbReference type="Pfam" id="PF02120">
    <property type="entry name" value="Flg_hook"/>
    <property type="match status" value="1"/>
</dbReference>
<dbReference type="EMBL" id="FUYA01000003">
    <property type="protein sequence ID" value="SKA69873.1"/>
    <property type="molecule type" value="Genomic_DNA"/>
</dbReference>
<dbReference type="Gene3D" id="3.30.750.140">
    <property type="match status" value="1"/>
</dbReference>
<sequence>MQIFPSIADKADEVFGLNSSSSAGRGWLDNAADSLVGQSLPQMTTGFEQMLQSAFGEDQGKPRQSEQVRQFEAALHDAACGLVGKAQTRPSGEQTLQALQQLAGVPNSGSLRGTGSTQGLNVVQNLKLTQEDLLELRDKLEDMGLSKKEVQAFSERVTSEAGLTWGQFMSALSSRMGAYGRNPVQLDMNETRQLQMFFQKMGFTPQQSQNLMGQLEHGQYSTVWNQLGKRLNGMQDTGLLDVTSSDLALLGKAAQLSDKGMARLKALMQGTGDAALPVKGFRTVMSQLKSELAKDAKQDDAAPKKIQENLGQILEAALSRAETNARPDSTKENFGRNQQVLADYAQREKEDAQGVRSTSFQGVAERLLGNHSPRTAGMGNTMPQNQTEGLEARLAAFQGQSQSGAENGFSGKQSGEFSQQDRGVWEEFLGKLDVKGEKSSSRTLLNDEAGRAAELATSIFGKANTGSVAMPKLAENGFASQVMRQVENGILKNTANGSKQLNLKLDTADLGKMSLVLSVKDKEVSAVIRVDSHEAGKKLTEQLALLKQNLQDQGLKVQRLEVQTQLSDNNFAQSWQGAGQHNQQQEQADQGQWKSMFRRFQSDGETLAQEMQNTMQTVISSQSGLDIIA</sequence>
<gene>
    <name evidence="2" type="ORF">SAMN02745702_01233</name>
</gene>
<protein>
    <submittedName>
        <fullName evidence="2">Hook-length control protein FliK</fullName>
    </submittedName>
</protein>
<dbReference type="CDD" id="cd17470">
    <property type="entry name" value="T3SS_Flik_C"/>
    <property type="match status" value="1"/>
</dbReference>
<reference evidence="2 3" key="1">
    <citation type="submission" date="2017-02" db="EMBL/GenBank/DDBJ databases">
        <authorList>
            <person name="Peterson S.W."/>
        </authorList>
    </citation>
    <scope>NUCLEOTIDE SEQUENCE [LARGE SCALE GENOMIC DNA]</scope>
    <source>
        <strain evidence="2 3">DSM 18034</strain>
    </source>
</reference>
<dbReference type="Proteomes" id="UP000189733">
    <property type="component" value="Unassembled WGS sequence"/>
</dbReference>
<evidence type="ECO:0000313" key="3">
    <source>
        <dbReference type="Proteomes" id="UP000189733"/>
    </source>
</evidence>
<evidence type="ECO:0000259" key="1">
    <source>
        <dbReference type="Pfam" id="PF02120"/>
    </source>
</evidence>
<accession>A0A1T4VY16</accession>
<dbReference type="InterPro" id="IPR038610">
    <property type="entry name" value="FliK-like_C_sf"/>
</dbReference>
<dbReference type="OrthoDB" id="5468982at2"/>
<proteinExistence type="predicted"/>
<dbReference type="InterPro" id="IPR021136">
    <property type="entry name" value="Flagellar_hook_control-like_C"/>
</dbReference>
<evidence type="ECO:0000313" key="2">
    <source>
        <dbReference type="EMBL" id="SKA69873.1"/>
    </source>
</evidence>
<organism evidence="2 3">
    <name type="scientific">Desulfobaculum bizertense DSM 18034</name>
    <dbReference type="NCBI Taxonomy" id="1121442"/>
    <lineage>
        <taxon>Bacteria</taxon>
        <taxon>Pseudomonadati</taxon>
        <taxon>Thermodesulfobacteriota</taxon>
        <taxon>Desulfovibrionia</taxon>
        <taxon>Desulfovibrionales</taxon>
        <taxon>Desulfovibrionaceae</taxon>
        <taxon>Desulfobaculum</taxon>
    </lineage>
</organism>
<dbReference type="RefSeq" id="WP_078684529.1">
    <property type="nucleotide sequence ID" value="NZ_FUYA01000003.1"/>
</dbReference>